<dbReference type="PANTHER" id="PTHR34107">
    <property type="entry name" value="SLL0198 PROTEIN-RELATED"/>
    <property type="match status" value="1"/>
</dbReference>
<dbReference type="InterPro" id="IPR008538">
    <property type="entry name" value="Uma2"/>
</dbReference>
<comment type="caution">
    <text evidence="2">The sequence shown here is derived from an EMBL/GenBank/DDBJ whole genome shotgun (WGS) entry which is preliminary data.</text>
</comment>
<evidence type="ECO:0000313" key="2">
    <source>
        <dbReference type="EMBL" id="ETW93939.1"/>
    </source>
</evidence>
<gene>
    <name evidence="2" type="ORF">ETSY1_37035</name>
</gene>
<dbReference type="PANTHER" id="PTHR34107:SF7">
    <property type="entry name" value="SLR2092 PROTEIN"/>
    <property type="match status" value="1"/>
</dbReference>
<dbReference type="InterPro" id="IPR011335">
    <property type="entry name" value="Restrct_endonuc-II-like"/>
</dbReference>
<dbReference type="InterPro" id="IPR012296">
    <property type="entry name" value="Nuclease_put_TT1808"/>
</dbReference>
<dbReference type="Pfam" id="PF05685">
    <property type="entry name" value="Uma2"/>
    <property type="match status" value="1"/>
</dbReference>
<sequence>MVVATESPTSEIILHLPLTDDQFIELCSNNPDLRFEYTCTGDLIIMPPTSSDTGERNASLTADFVIWNRLTGTGRVFDSSTGFILPNGAKRSPDVSWISHERWDALSDQERQGLARICPDFVLELRSPTDRLRSLQDKMQEYLNHGARLGWLIDPANRVVYVYRPGEEVERLEAPTEILGETVLPGFGLKLATVWSA</sequence>
<feature type="domain" description="Putative restriction endonuclease" evidence="1">
    <location>
        <begin position="21"/>
        <end position="191"/>
    </location>
</feature>
<dbReference type="Proteomes" id="UP000019141">
    <property type="component" value="Unassembled WGS sequence"/>
</dbReference>
<dbReference type="EMBL" id="AZHW01001143">
    <property type="protein sequence ID" value="ETW93939.1"/>
    <property type="molecule type" value="Genomic_DNA"/>
</dbReference>
<dbReference type="CDD" id="cd06260">
    <property type="entry name" value="DUF820-like"/>
    <property type="match status" value="1"/>
</dbReference>
<dbReference type="SUPFAM" id="SSF52980">
    <property type="entry name" value="Restriction endonuclease-like"/>
    <property type="match status" value="1"/>
</dbReference>
<proteinExistence type="predicted"/>
<accession>W4L7Q7</accession>
<dbReference type="PATRIC" id="fig|1429438.4.peg.6953"/>
<evidence type="ECO:0000313" key="3">
    <source>
        <dbReference type="Proteomes" id="UP000019141"/>
    </source>
</evidence>
<keyword evidence="3" id="KW-1185">Reference proteome</keyword>
<dbReference type="Gene3D" id="3.90.1570.10">
    <property type="entry name" value="tt1808, chain A"/>
    <property type="match status" value="1"/>
</dbReference>
<reference evidence="2 3" key="1">
    <citation type="journal article" date="2014" name="Nature">
        <title>An environmental bacterial taxon with a large and distinct metabolic repertoire.</title>
        <authorList>
            <person name="Wilson M.C."/>
            <person name="Mori T."/>
            <person name="Ruckert C."/>
            <person name="Uria A.R."/>
            <person name="Helf M.J."/>
            <person name="Takada K."/>
            <person name="Gernert C."/>
            <person name="Steffens U.A."/>
            <person name="Heycke N."/>
            <person name="Schmitt S."/>
            <person name="Rinke C."/>
            <person name="Helfrich E.J."/>
            <person name="Brachmann A.O."/>
            <person name="Gurgui C."/>
            <person name="Wakimoto T."/>
            <person name="Kracht M."/>
            <person name="Crusemann M."/>
            <person name="Hentschel U."/>
            <person name="Abe I."/>
            <person name="Matsunaga S."/>
            <person name="Kalinowski J."/>
            <person name="Takeyama H."/>
            <person name="Piel J."/>
        </authorList>
    </citation>
    <scope>NUCLEOTIDE SEQUENCE [LARGE SCALE GENOMIC DNA]</scope>
    <source>
        <strain evidence="3">TSY1</strain>
    </source>
</reference>
<protein>
    <recommendedName>
        <fullName evidence="1">Putative restriction endonuclease domain-containing protein</fullName>
    </recommendedName>
</protein>
<evidence type="ECO:0000259" key="1">
    <source>
        <dbReference type="Pfam" id="PF05685"/>
    </source>
</evidence>
<name>W4L7Q7_ENTF1</name>
<dbReference type="HOGENOM" id="CLU_076312_3_0_7"/>
<dbReference type="AlphaFoldDB" id="W4L7Q7"/>
<organism evidence="2 3">
    <name type="scientific">Entotheonella factor</name>
    <dbReference type="NCBI Taxonomy" id="1429438"/>
    <lineage>
        <taxon>Bacteria</taxon>
        <taxon>Pseudomonadati</taxon>
        <taxon>Nitrospinota/Tectimicrobiota group</taxon>
        <taxon>Candidatus Tectimicrobiota</taxon>
        <taxon>Candidatus Entotheonellia</taxon>
        <taxon>Candidatus Entotheonellales</taxon>
        <taxon>Candidatus Entotheonellaceae</taxon>
        <taxon>Candidatus Entotheonella</taxon>
    </lineage>
</organism>